<dbReference type="AlphaFoldDB" id="A0A9N9RGG2"/>
<accession>A0A9N9RGG2</accession>
<dbReference type="Proteomes" id="UP001153714">
    <property type="component" value="Chromosome 8"/>
</dbReference>
<gene>
    <name evidence="2" type="ORF">DIATSA_LOCUS13445</name>
</gene>
<proteinExistence type="predicted"/>
<evidence type="ECO:0000313" key="3">
    <source>
        <dbReference type="Proteomes" id="UP001153714"/>
    </source>
</evidence>
<evidence type="ECO:0000256" key="1">
    <source>
        <dbReference type="SAM" id="Coils"/>
    </source>
</evidence>
<dbReference type="EMBL" id="OU893339">
    <property type="protein sequence ID" value="CAG9796244.1"/>
    <property type="molecule type" value="Genomic_DNA"/>
</dbReference>
<name>A0A9N9RGG2_9NEOP</name>
<sequence>MIIKQVQDFKQAITEAQEKIAEEQNKNELNEANVELEEAITELTAVVHEKTLNRAKLTAVITKVLDSTRWICYIIEKVSIVPEVKEVSPEIKACRDDILKNCR</sequence>
<evidence type="ECO:0000313" key="2">
    <source>
        <dbReference type="EMBL" id="CAG9796244.1"/>
    </source>
</evidence>
<keyword evidence="3" id="KW-1185">Reference proteome</keyword>
<reference evidence="2" key="1">
    <citation type="submission" date="2021-12" db="EMBL/GenBank/DDBJ databases">
        <authorList>
            <person name="King R."/>
        </authorList>
    </citation>
    <scope>NUCLEOTIDE SEQUENCE</scope>
</reference>
<reference evidence="2" key="2">
    <citation type="submission" date="2022-10" db="EMBL/GenBank/DDBJ databases">
        <authorList>
            <consortium name="ENA_rothamsted_submissions"/>
            <consortium name="culmorum"/>
            <person name="King R."/>
        </authorList>
    </citation>
    <scope>NUCLEOTIDE SEQUENCE</scope>
</reference>
<protein>
    <submittedName>
        <fullName evidence="2">Uncharacterized protein</fullName>
    </submittedName>
</protein>
<keyword evidence="1" id="KW-0175">Coiled coil</keyword>
<feature type="coiled-coil region" evidence="1">
    <location>
        <begin position="6"/>
        <end position="49"/>
    </location>
</feature>
<organism evidence="2 3">
    <name type="scientific">Diatraea saccharalis</name>
    <name type="common">sugarcane borer</name>
    <dbReference type="NCBI Taxonomy" id="40085"/>
    <lineage>
        <taxon>Eukaryota</taxon>
        <taxon>Metazoa</taxon>
        <taxon>Ecdysozoa</taxon>
        <taxon>Arthropoda</taxon>
        <taxon>Hexapoda</taxon>
        <taxon>Insecta</taxon>
        <taxon>Pterygota</taxon>
        <taxon>Neoptera</taxon>
        <taxon>Endopterygota</taxon>
        <taxon>Lepidoptera</taxon>
        <taxon>Glossata</taxon>
        <taxon>Ditrysia</taxon>
        <taxon>Pyraloidea</taxon>
        <taxon>Crambidae</taxon>
        <taxon>Crambinae</taxon>
        <taxon>Diatraea</taxon>
    </lineage>
</organism>